<dbReference type="Gene3D" id="1.20.120.530">
    <property type="entry name" value="GntR ligand-binding domain-like"/>
    <property type="match status" value="1"/>
</dbReference>
<keyword evidence="3" id="KW-0804">Transcription</keyword>
<feature type="region of interest" description="Disordered" evidence="4">
    <location>
        <begin position="1"/>
        <end position="20"/>
    </location>
</feature>
<dbReference type="SUPFAM" id="SSF46785">
    <property type="entry name" value="Winged helix' DNA-binding domain"/>
    <property type="match status" value="1"/>
</dbReference>
<proteinExistence type="predicted"/>
<dbReference type="Proteomes" id="UP000027466">
    <property type="component" value="Unassembled WGS sequence"/>
</dbReference>
<dbReference type="GO" id="GO:0003700">
    <property type="term" value="F:DNA-binding transcription factor activity"/>
    <property type="evidence" value="ECO:0007669"/>
    <property type="project" value="InterPro"/>
</dbReference>
<evidence type="ECO:0000259" key="5">
    <source>
        <dbReference type="PROSITE" id="PS50949"/>
    </source>
</evidence>
<dbReference type="SUPFAM" id="SSF48008">
    <property type="entry name" value="GntR ligand-binding domain-like"/>
    <property type="match status" value="1"/>
</dbReference>
<dbReference type="Pfam" id="PF07729">
    <property type="entry name" value="FCD"/>
    <property type="match status" value="1"/>
</dbReference>
<evidence type="ECO:0000313" key="7">
    <source>
        <dbReference type="Proteomes" id="UP000027466"/>
    </source>
</evidence>
<organism evidence="6 7">
    <name type="scientific">Caballeronia glathei</name>
    <dbReference type="NCBI Taxonomy" id="60547"/>
    <lineage>
        <taxon>Bacteria</taxon>
        <taxon>Pseudomonadati</taxon>
        <taxon>Pseudomonadota</taxon>
        <taxon>Betaproteobacteria</taxon>
        <taxon>Burkholderiales</taxon>
        <taxon>Burkholderiaceae</taxon>
        <taxon>Caballeronia</taxon>
    </lineage>
</organism>
<protein>
    <submittedName>
        <fullName evidence="6">GntR family transcriptional regulator</fullName>
    </submittedName>
</protein>
<evidence type="ECO:0000256" key="4">
    <source>
        <dbReference type="SAM" id="MobiDB-lite"/>
    </source>
</evidence>
<accession>A0A069PKP9</accession>
<name>A0A069PKP9_9BURK</name>
<dbReference type="InterPro" id="IPR008920">
    <property type="entry name" value="TF_FadR/GntR_C"/>
</dbReference>
<gene>
    <name evidence="6" type="ORF">BG61_18315</name>
</gene>
<evidence type="ECO:0000256" key="2">
    <source>
        <dbReference type="ARBA" id="ARBA00023125"/>
    </source>
</evidence>
<dbReference type="SMART" id="SM00895">
    <property type="entry name" value="FCD"/>
    <property type="match status" value="1"/>
</dbReference>
<dbReference type="InterPro" id="IPR000524">
    <property type="entry name" value="Tscrpt_reg_HTH_GntR"/>
</dbReference>
<dbReference type="STRING" id="60547.GCA_000751215_05354"/>
<dbReference type="SMART" id="SM00345">
    <property type="entry name" value="HTH_GNTR"/>
    <property type="match status" value="1"/>
</dbReference>
<evidence type="ECO:0000256" key="1">
    <source>
        <dbReference type="ARBA" id="ARBA00023015"/>
    </source>
</evidence>
<feature type="domain" description="HTH gntR-type" evidence="5">
    <location>
        <begin position="28"/>
        <end position="95"/>
    </location>
</feature>
<comment type="caution">
    <text evidence="6">The sequence shown here is derived from an EMBL/GenBank/DDBJ whole genome shotgun (WGS) entry which is preliminary data.</text>
</comment>
<dbReference type="PANTHER" id="PTHR43537">
    <property type="entry name" value="TRANSCRIPTIONAL REGULATOR, GNTR FAMILY"/>
    <property type="match status" value="1"/>
</dbReference>
<evidence type="ECO:0000313" key="6">
    <source>
        <dbReference type="EMBL" id="KDR41283.1"/>
    </source>
</evidence>
<dbReference type="Pfam" id="PF00392">
    <property type="entry name" value="GntR"/>
    <property type="match status" value="1"/>
</dbReference>
<dbReference type="InterPro" id="IPR011711">
    <property type="entry name" value="GntR_C"/>
</dbReference>
<dbReference type="PANTHER" id="PTHR43537:SF5">
    <property type="entry name" value="UXU OPERON TRANSCRIPTIONAL REGULATOR"/>
    <property type="match status" value="1"/>
</dbReference>
<dbReference type="EMBL" id="JFHC01000029">
    <property type="protein sequence ID" value="KDR41283.1"/>
    <property type="molecule type" value="Genomic_DNA"/>
</dbReference>
<evidence type="ECO:0000256" key="3">
    <source>
        <dbReference type="ARBA" id="ARBA00023163"/>
    </source>
</evidence>
<dbReference type="CDD" id="cd07377">
    <property type="entry name" value="WHTH_GntR"/>
    <property type="match status" value="1"/>
</dbReference>
<dbReference type="InterPro" id="IPR036390">
    <property type="entry name" value="WH_DNA-bd_sf"/>
</dbReference>
<dbReference type="AlphaFoldDB" id="A0A069PKP9"/>
<dbReference type="InterPro" id="IPR036388">
    <property type="entry name" value="WH-like_DNA-bd_sf"/>
</dbReference>
<reference evidence="6 7" key="1">
    <citation type="submission" date="2014-03" db="EMBL/GenBank/DDBJ databases">
        <title>Draft Genome Sequences of Four Burkholderia Strains.</title>
        <authorList>
            <person name="Liu X.Y."/>
            <person name="Li C.X."/>
            <person name="Xu J.H."/>
        </authorList>
    </citation>
    <scope>NUCLEOTIDE SEQUENCE [LARGE SCALE GENOMIC DNA]</scope>
    <source>
        <strain evidence="6 7">DSM 50014</strain>
    </source>
</reference>
<dbReference type="Gene3D" id="1.10.10.10">
    <property type="entry name" value="Winged helix-like DNA-binding domain superfamily/Winged helix DNA-binding domain"/>
    <property type="match status" value="1"/>
</dbReference>
<sequence length="242" mass="27545">MHRATLRAPGERGASTPPRSHHVNVVFKTKESQVADLLREQIMSGELKRGQKLKQAEIAESLHLSITPVREALKLLEAEGYVLGTSHRGAVVAPFQIDEVDELYELRLLFEPKLAREATRRMTPEGLAELVAINETMCDAFRKQDWPRMRSANYRFHFRLYEMADQVQTLHFVRVLWAKYPFDLLSVMPNRTADVVGEHGALLDALTERDARVVAKQLQAHIESGHRGFKKHYGTTAAPQKK</sequence>
<dbReference type="PROSITE" id="PS50949">
    <property type="entry name" value="HTH_GNTR"/>
    <property type="match status" value="1"/>
</dbReference>
<keyword evidence="7" id="KW-1185">Reference proteome</keyword>
<keyword evidence="2" id="KW-0238">DNA-binding</keyword>
<dbReference type="GO" id="GO:0003677">
    <property type="term" value="F:DNA binding"/>
    <property type="evidence" value="ECO:0007669"/>
    <property type="project" value="UniProtKB-KW"/>
</dbReference>
<keyword evidence="1" id="KW-0805">Transcription regulation</keyword>